<dbReference type="PROSITE" id="PS50090">
    <property type="entry name" value="MYB_LIKE"/>
    <property type="match status" value="1"/>
</dbReference>
<evidence type="ECO:0000313" key="3">
    <source>
        <dbReference type="EMBL" id="KAH0576241.1"/>
    </source>
</evidence>
<keyword evidence="5" id="KW-1185">Reference proteome</keyword>
<reference evidence="4" key="2">
    <citation type="submission" date="2020-12" db="EMBL/GenBank/DDBJ databases">
        <title>New Spironucleus salmonicida genome in near-complete chromosomes.</title>
        <authorList>
            <person name="Xu F."/>
            <person name="Kurt Z."/>
            <person name="Jimenez-Gonzalez A."/>
            <person name="Astvaldsson A."/>
            <person name="Andersson J.O."/>
            <person name="Svard S.G."/>
        </authorList>
    </citation>
    <scope>NUCLEOTIDE SEQUENCE</scope>
    <source>
        <strain evidence="4">ATCC 50377</strain>
    </source>
</reference>
<gene>
    <name evidence="3" type="ORF">SS50377_21803</name>
    <name evidence="4" type="ORF">SS50377_21808</name>
</gene>
<name>A0A9P8S0Z5_9EUKA</name>
<dbReference type="SUPFAM" id="SSF46689">
    <property type="entry name" value="Homeodomain-like"/>
    <property type="match status" value="1"/>
</dbReference>
<dbReference type="CDD" id="cd00167">
    <property type="entry name" value="SANT"/>
    <property type="match status" value="1"/>
</dbReference>
<protein>
    <submittedName>
        <fullName evidence="4">Myb-like DNA-binding domain-containing protein</fullName>
    </submittedName>
</protein>
<dbReference type="SMART" id="SM00717">
    <property type="entry name" value="SANT"/>
    <property type="match status" value="1"/>
</dbReference>
<evidence type="ECO:0000256" key="1">
    <source>
        <dbReference type="SAM" id="Phobius"/>
    </source>
</evidence>
<evidence type="ECO:0000313" key="5">
    <source>
        <dbReference type="Proteomes" id="UP000018208"/>
    </source>
</evidence>
<accession>A0A9P8S0Z5</accession>
<dbReference type="InterPro" id="IPR001005">
    <property type="entry name" value="SANT/Myb"/>
</dbReference>
<dbReference type="EMBL" id="AUWU02000002">
    <property type="protein sequence ID" value="KAH0576246.1"/>
    <property type="molecule type" value="Genomic_DNA"/>
</dbReference>
<dbReference type="EMBL" id="AUWU02000002">
    <property type="protein sequence ID" value="KAH0576241.1"/>
    <property type="molecule type" value="Genomic_DNA"/>
</dbReference>
<evidence type="ECO:0000313" key="4">
    <source>
        <dbReference type="EMBL" id="KAH0576246.1"/>
    </source>
</evidence>
<dbReference type="AlphaFoldDB" id="A0A9P8S0Z5"/>
<keyword evidence="4" id="KW-0238">DNA-binding</keyword>
<proteinExistence type="predicted"/>
<dbReference type="KEGG" id="ssao:94295826"/>
<dbReference type="RefSeq" id="XP_067767014.1">
    <property type="nucleotide sequence ID" value="XM_067905697.1"/>
</dbReference>
<dbReference type="GO" id="GO:0003677">
    <property type="term" value="F:DNA binding"/>
    <property type="evidence" value="ECO:0007669"/>
    <property type="project" value="UniProtKB-KW"/>
</dbReference>
<reference evidence="4" key="1">
    <citation type="journal article" date="2014" name="PLoS Genet.">
        <title>The Genome of Spironucleus salmonicida Highlights a Fish Pathogen Adapted to Fluctuating Environments.</title>
        <authorList>
            <person name="Xu F."/>
            <person name="Jerlstrom-Hultqvist J."/>
            <person name="Einarsson E."/>
            <person name="Astvaldsson A."/>
            <person name="Svard S.G."/>
            <person name="Andersson J.O."/>
        </authorList>
    </citation>
    <scope>NUCLEOTIDE SEQUENCE</scope>
    <source>
        <strain evidence="4">ATCC 50377</strain>
    </source>
</reference>
<keyword evidence="1" id="KW-1133">Transmembrane helix</keyword>
<dbReference type="InterPro" id="IPR009057">
    <property type="entry name" value="Homeodomain-like_sf"/>
</dbReference>
<feature type="domain" description="Myb-like" evidence="2">
    <location>
        <begin position="59"/>
        <end position="114"/>
    </location>
</feature>
<dbReference type="Pfam" id="PF00249">
    <property type="entry name" value="Myb_DNA-binding"/>
    <property type="match status" value="1"/>
</dbReference>
<keyword evidence="1" id="KW-0812">Transmembrane</keyword>
<dbReference type="Gene3D" id="1.10.10.60">
    <property type="entry name" value="Homeodomain-like"/>
    <property type="match status" value="1"/>
</dbReference>
<organism evidence="4 5">
    <name type="scientific">Spironucleus salmonicida</name>
    <dbReference type="NCBI Taxonomy" id="348837"/>
    <lineage>
        <taxon>Eukaryota</taxon>
        <taxon>Metamonada</taxon>
        <taxon>Diplomonadida</taxon>
        <taxon>Hexamitidae</taxon>
        <taxon>Hexamitinae</taxon>
        <taxon>Spironucleus</taxon>
    </lineage>
</organism>
<sequence>MNHLRYYHLIFWIVAVFQGLLAQFLQLKYQRVYATNHVHYFYIYAVLYISTCYKMIPDYSDIKAPIWTKAEEQLLFDYVMAHGLAKGYVSWVNIKEVFPDRSLAQCTSKLFRMRQNPDRYNFRKAIRKARNREHPKQEISVGILQEILRSMQ</sequence>
<keyword evidence="1" id="KW-0472">Membrane</keyword>
<dbReference type="Proteomes" id="UP000018208">
    <property type="component" value="Unassembled WGS sequence"/>
</dbReference>
<comment type="caution">
    <text evidence="4">The sequence shown here is derived from an EMBL/GenBank/DDBJ whole genome shotgun (WGS) entry which is preliminary data.</text>
</comment>
<feature type="transmembrane region" description="Helical" evidence="1">
    <location>
        <begin position="37"/>
        <end position="56"/>
    </location>
</feature>
<feature type="transmembrane region" description="Helical" evidence="1">
    <location>
        <begin position="6"/>
        <end position="25"/>
    </location>
</feature>
<evidence type="ECO:0000259" key="2">
    <source>
        <dbReference type="PROSITE" id="PS50090"/>
    </source>
</evidence>
<dbReference type="GeneID" id="94295826"/>